<reference evidence="4" key="1">
    <citation type="journal article" date="2021" name="Nat. Commun.">
        <title>Genetic determinants of endophytism in the Arabidopsis root mycobiome.</title>
        <authorList>
            <person name="Mesny F."/>
            <person name="Miyauchi S."/>
            <person name="Thiergart T."/>
            <person name="Pickel B."/>
            <person name="Atanasova L."/>
            <person name="Karlsson M."/>
            <person name="Huettel B."/>
            <person name="Barry K.W."/>
            <person name="Haridas S."/>
            <person name="Chen C."/>
            <person name="Bauer D."/>
            <person name="Andreopoulos W."/>
            <person name="Pangilinan J."/>
            <person name="LaButti K."/>
            <person name="Riley R."/>
            <person name="Lipzen A."/>
            <person name="Clum A."/>
            <person name="Drula E."/>
            <person name="Henrissat B."/>
            <person name="Kohler A."/>
            <person name="Grigoriev I.V."/>
            <person name="Martin F.M."/>
            <person name="Hacquard S."/>
        </authorList>
    </citation>
    <scope>NUCLEOTIDE SEQUENCE</scope>
    <source>
        <strain evidence="4">MPI-CAGE-CH-0230</strain>
    </source>
</reference>
<feature type="domain" description="Myb-like" evidence="2">
    <location>
        <begin position="8"/>
        <end position="57"/>
    </location>
</feature>
<dbReference type="InterPro" id="IPR017930">
    <property type="entry name" value="Myb_dom"/>
</dbReference>
<dbReference type="Pfam" id="PF00249">
    <property type="entry name" value="Myb_DNA-binding"/>
    <property type="match status" value="1"/>
</dbReference>
<dbReference type="CDD" id="cd00167">
    <property type="entry name" value="SANT"/>
    <property type="match status" value="1"/>
</dbReference>
<dbReference type="InterPro" id="IPR001005">
    <property type="entry name" value="SANT/Myb"/>
</dbReference>
<dbReference type="Proteomes" id="UP000756346">
    <property type="component" value="Unassembled WGS sequence"/>
</dbReference>
<dbReference type="RefSeq" id="XP_046018546.1">
    <property type="nucleotide sequence ID" value="XM_046159988.1"/>
</dbReference>
<dbReference type="PANTHER" id="PTHR23246">
    <property type="entry name" value="NEW-GLUE PROTEIN"/>
    <property type="match status" value="1"/>
</dbReference>
<dbReference type="InterPro" id="IPR053095">
    <property type="entry name" value="Actin-binding/GATA_Znf"/>
</dbReference>
<feature type="compositionally biased region" description="Basic residues" evidence="1">
    <location>
        <begin position="138"/>
        <end position="151"/>
    </location>
</feature>
<evidence type="ECO:0000259" key="2">
    <source>
        <dbReference type="PROSITE" id="PS50090"/>
    </source>
</evidence>
<dbReference type="GeneID" id="70189534"/>
<sequence length="359" mass="39727">MPPQSSDSPAKKQSKWSAEEDALIIDLRGSGMKWEDISKRLPGRSAISCRLHYQNYLERRSEWDEERKNKLARLYERFKQEMWAKVAEEMAIPWRAAEAMHWQLGEVDMAKRAGVTPFCLSAVNVEGQAGNTRASTSRGHHHSHSHSHSLSHGHSTFSRDVMGQPNHHGVRGSVPPGPALPPLPPSHNRSSAARRDNFPQHSQAMPAATNHQDERYSFAAPPPPPAMHAHGGSLPPIQNRSQPRTASALPSVSELTTGISPYSTPAYSVGLPSVSPAHSGTASPNPFTAGPPTQSQHHFTSNPPHPVQPEVYMPAPLKITKRSRSPEFVMPAPAPSRRRQYHHYRSEYDDKAAVPRHMP</sequence>
<dbReference type="InterPro" id="IPR009057">
    <property type="entry name" value="Homeodomain-like_sf"/>
</dbReference>
<dbReference type="PROSITE" id="PS51294">
    <property type="entry name" value="HTH_MYB"/>
    <property type="match status" value="1"/>
</dbReference>
<feature type="domain" description="HTH myb-type" evidence="3">
    <location>
        <begin position="8"/>
        <end position="61"/>
    </location>
</feature>
<evidence type="ECO:0000259" key="3">
    <source>
        <dbReference type="PROSITE" id="PS51294"/>
    </source>
</evidence>
<name>A0A9P8YH95_9PEZI</name>
<dbReference type="Gene3D" id="1.10.10.60">
    <property type="entry name" value="Homeodomain-like"/>
    <property type="match status" value="1"/>
</dbReference>
<comment type="caution">
    <text evidence="4">The sequence shown here is derived from an EMBL/GenBank/DDBJ whole genome shotgun (WGS) entry which is preliminary data.</text>
</comment>
<feature type="compositionally biased region" description="Polar residues" evidence="1">
    <location>
        <begin position="276"/>
        <end position="302"/>
    </location>
</feature>
<evidence type="ECO:0000313" key="4">
    <source>
        <dbReference type="EMBL" id="KAH7040491.1"/>
    </source>
</evidence>
<proteinExistence type="predicted"/>
<keyword evidence="5" id="KW-1185">Reference proteome</keyword>
<feature type="region of interest" description="Disordered" evidence="1">
    <location>
        <begin position="130"/>
        <end position="252"/>
    </location>
</feature>
<dbReference type="PROSITE" id="PS50090">
    <property type="entry name" value="MYB_LIKE"/>
    <property type="match status" value="1"/>
</dbReference>
<organism evidence="4 5">
    <name type="scientific">Microdochium trichocladiopsis</name>
    <dbReference type="NCBI Taxonomy" id="1682393"/>
    <lineage>
        <taxon>Eukaryota</taxon>
        <taxon>Fungi</taxon>
        <taxon>Dikarya</taxon>
        <taxon>Ascomycota</taxon>
        <taxon>Pezizomycotina</taxon>
        <taxon>Sordariomycetes</taxon>
        <taxon>Xylariomycetidae</taxon>
        <taxon>Xylariales</taxon>
        <taxon>Microdochiaceae</taxon>
        <taxon>Microdochium</taxon>
    </lineage>
</organism>
<feature type="region of interest" description="Disordered" evidence="1">
    <location>
        <begin position="275"/>
        <end position="308"/>
    </location>
</feature>
<accession>A0A9P8YH95</accession>
<gene>
    <name evidence="4" type="ORF">B0I36DRAFT_371127</name>
</gene>
<dbReference type="EMBL" id="JAGTJQ010000001">
    <property type="protein sequence ID" value="KAH7040491.1"/>
    <property type="molecule type" value="Genomic_DNA"/>
</dbReference>
<feature type="compositionally biased region" description="Basic and acidic residues" evidence="1">
    <location>
        <begin position="344"/>
        <end position="353"/>
    </location>
</feature>
<protein>
    <recommendedName>
        <fullName evidence="6">MYB DNA-binding domain-containing protein</fullName>
    </recommendedName>
</protein>
<feature type="compositionally biased region" description="Pro residues" evidence="1">
    <location>
        <begin position="175"/>
        <end position="185"/>
    </location>
</feature>
<feature type="compositionally biased region" description="Polar residues" evidence="1">
    <location>
        <begin position="236"/>
        <end position="252"/>
    </location>
</feature>
<dbReference type="SUPFAM" id="SSF46689">
    <property type="entry name" value="Homeodomain-like"/>
    <property type="match status" value="1"/>
</dbReference>
<dbReference type="PANTHER" id="PTHR23246:SF24">
    <property type="entry name" value="MYB DNA-BINDING DOMAIN-CONTAINING PROTEIN"/>
    <property type="match status" value="1"/>
</dbReference>
<evidence type="ECO:0000256" key="1">
    <source>
        <dbReference type="SAM" id="MobiDB-lite"/>
    </source>
</evidence>
<dbReference type="OrthoDB" id="2350934at2759"/>
<dbReference type="AlphaFoldDB" id="A0A9P8YH95"/>
<evidence type="ECO:0000313" key="5">
    <source>
        <dbReference type="Proteomes" id="UP000756346"/>
    </source>
</evidence>
<dbReference type="SMART" id="SM00717">
    <property type="entry name" value="SANT"/>
    <property type="match status" value="1"/>
</dbReference>
<feature type="region of interest" description="Disordered" evidence="1">
    <location>
        <begin position="322"/>
        <end position="359"/>
    </location>
</feature>
<evidence type="ECO:0008006" key="6">
    <source>
        <dbReference type="Google" id="ProtNLM"/>
    </source>
</evidence>